<name>A0ABV9H7C3_9HYPH</name>
<feature type="transmembrane region" description="Helical" evidence="7">
    <location>
        <begin position="133"/>
        <end position="154"/>
    </location>
</feature>
<evidence type="ECO:0000256" key="3">
    <source>
        <dbReference type="ARBA" id="ARBA00022519"/>
    </source>
</evidence>
<feature type="transmembrane region" description="Helical" evidence="7">
    <location>
        <begin position="347"/>
        <end position="370"/>
    </location>
</feature>
<evidence type="ECO:0000313" key="9">
    <source>
        <dbReference type="EMBL" id="MFC4626138.1"/>
    </source>
</evidence>
<dbReference type="RefSeq" id="WP_374832686.1">
    <property type="nucleotide sequence ID" value="NZ_JBHEEZ010000017.1"/>
</dbReference>
<keyword evidence="2" id="KW-1003">Cell membrane</keyword>
<feature type="transmembrane region" description="Helical" evidence="7">
    <location>
        <begin position="174"/>
        <end position="197"/>
    </location>
</feature>
<organism evidence="9 10">
    <name type="scientific">Daeguia caeni</name>
    <dbReference type="NCBI Taxonomy" id="439612"/>
    <lineage>
        <taxon>Bacteria</taxon>
        <taxon>Pseudomonadati</taxon>
        <taxon>Pseudomonadota</taxon>
        <taxon>Alphaproteobacteria</taxon>
        <taxon>Hyphomicrobiales</taxon>
        <taxon>Brucellaceae</taxon>
        <taxon>Daeguia</taxon>
    </lineage>
</organism>
<sequence length="431" mass="45636">MTAALIGLVVLLALLLLRLPLAFAMGLVGVGGFYAITGKLDSSILMGARRLIDGGMDYALTVIPLFVLMGNFVARSGLSESLFRATNGLMGHYRGGQAMATVVASGAFSAICGSSLATVATMGRVAIPQMERYGYSPALSSASVAAGGTLGILIPPSVMLVIYGMLTETSVQGLFAAGLFPGILGILLYVCSVIYVVKRRPEDGPAAPRLPWSERLAVLRSVWPTLLLFVIVMGGIYSGVFTPTEAAGIGALGAFIISLCLRSLTVRLVIEIVTETVRTTAALFLIVLTAMIFANFINRAGLPNDLLALVTDKDIPGWAVLAIIVLIYLVLGCVLESMSMMLLTVPVLFPVIAGLGYDLIWFGILVVILIEISLLTPPVGMNCFVLRAVAPHIPIGTIFKGVIPFWCADIVRIGVVLFFPAFVLFLPRLLS</sequence>
<keyword evidence="4 7" id="KW-0812">Transmembrane</keyword>
<feature type="transmembrane region" description="Helical" evidence="7">
    <location>
        <begin position="218"/>
        <end position="240"/>
    </location>
</feature>
<accession>A0ABV9H7C3</accession>
<comment type="subcellular location">
    <subcellularLocation>
        <location evidence="1 7">Cell inner membrane</location>
        <topology evidence="1 7">Multi-pass membrane protein</topology>
    </subcellularLocation>
</comment>
<comment type="subunit">
    <text evidence="7">The complex comprises the extracytoplasmic solute receptor protein and the two transmembrane proteins.</text>
</comment>
<dbReference type="PANTHER" id="PTHR33362">
    <property type="entry name" value="SIALIC ACID TRAP TRANSPORTER PERMEASE PROTEIN SIAT-RELATED"/>
    <property type="match status" value="1"/>
</dbReference>
<comment type="similarity">
    <text evidence="7">Belongs to the TRAP transporter large permease family.</text>
</comment>
<keyword evidence="10" id="KW-1185">Reference proteome</keyword>
<keyword evidence="6 7" id="KW-0472">Membrane</keyword>
<gene>
    <name evidence="9" type="ORF">ACFO1V_13145</name>
</gene>
<dbReference type="InterPro" id="IPR010656">
    <property type="entry name" value="DctM"/>
</dbReference>
<feature type="transmembrane region" description="Helical" evidence="7">
    <location>
        <begin position="317"/>
        <end position="335"/>
    </location>
</feature>
<evidence type="ECO:0000256" key="6">
    <source>
        <dbReference type="ARBA" id="ARBA00023136"/>
    </source>
</evidence>
<dbReference type="InterPro" id="IPR004681">
    <property type="entry name" value="TRAP_DctM"/>
</dbReference>
<feature type="transmembrane region" description="Helical" evidence="7">
    <location>
        <begin position="276"/>
        <end position="297"/>
    </location>
</feature>
<evidence type="ECO:0000256" key="5">
    <source>
        <dbReference type="ARBA" id="ARBA00022989"/>
    </source>
</evidence>
<feature type="transmembrane region" description="Helical" evidence="7">
    <location>
        <begin position="6"/>
        <end position="37"/>
    </location>
</feature>
<comment type="function">
    <text evidence="7">Part of the tripartite ATP-independent periplasmic (TRAP) transport system.</text>
</comment>
<evidence type="ECO:0000256" key="2">
    <source>
        <dbReference type="ARBA" id="ARBA00022475"/>
    </source>
</evidence>
<dbReference type="Pfam" id="PF06808">
    <property type="entry name" value="DctM"/>
    <property type="match status" value="1"/>
</dbReference>
<evidence type="ECO:0000256" key="7">
    <source>
        <dbReference type="RuleBase" id="RU369079"/>
    </source>
</evidence>
<feature type="transmembrane region" description="Helical" evidence="7">
    <location>
        <begin position="410"/>
        <end position="430"/>
    </location>
</feature>
<keyword evidence="3 7" id="KW-0997">Cell inner membrane</keyword>
<dbReference type="NCBIfam" id="TIGR00786">
    <property type="entry name" value="dctM"/>
    <property type="match status" value="1"/>
</dbReference>
<evidence type="ECO:0000313" key="10">
    <source>
        <dbReference type="Proteomes" id="UP001596042"/>
    </source>
</evidence>
<evidence type="ECO:0000259" key="8">
    <source>
        <dbReference type="Pfam" id="PF06808"/>
    </source>
</evidence>
<comment type="caution">
    <text evidence="9">The sequence shown here is derived from an EMBL/GenBank/DDBJ whole genome shotgun (WGS) entry which is preliminary data.</text>
</comment>
<dbReference type="PIRSF" id="PIRSF006066">
    <property type="entry name" value="HI0050"/>
    <property type="match status" value="1"/>
</dbReference>
<dbReference type="Proteomes" id="UP001596042">
    <property type="component" value="Unassembled WGS sequence"/>
</dbReference>
<feature type="transmembrane region" description="Helical" evidence="7">
    <location>
        <begin position="58"/>
        <end position="78"/>
    </location>
</feature>
<feature type="transmembrane region" description="Helical" evidence="7">
    <location>
        <begin position="98"/>
        <end position="121"/>
    </location>
</feature>
<dbReference type="EMBL" id="JBHSEL010000122">
    <property type="protein sequence ID" value="MFC4626138.1"/>
    <property type="molecule type" value="Genomic_DNA"/>
</dbReference>
<keyword evidence="5 7" id="KW-1133">Transmembrane helix</keyword>
<keyword evidence="7" id="KW-0813">Transport</keyword>
<proteinExistence type="inferred from homology"/>
<evidence type="ECO:0000256" key="4">
    <source>
        <dbReference type="ARBA" id="ARBA00022692"/>
    </source>
</evidence>
<evidence type="ECO:0000256" key="1">
    <source>
        <dbReference type="ARBA" id="ARBA00004429"/>
    </source>
</evidence>
<protein>
    <recommendedName>
        <fullName evidence="7">TRAP transporter large permease protein</fullName>
    </recommendedName>
</protein>
<dbReference type="PANTHER" id="PTHR33362:SF5">
    <property type="entry name" value="C4-DICARBOXYLATE TRAP TRANSPORTER LARGE PERMEASE PROTEIN DCTM"/>
    <property type="match status" value="1"/>
</dbReference>
<feature type="transmembrane region" description="Helical" evidence="7">
    <location>
        <begin position="246"/>
        <end position="264"/>
    </location>
</feature>
<feature type="domain" description="TRAP C4-dicarboxylate transport system permease DctM subunit" evidence="8">
    <location>
        <begin position="8"/>
        <end position="421"/>
    </location>
</feature>
<reference evidence="10" key="1">
    <citation type="journal article" date="2019" name="Int. J. Syst. Evol. Microbiol.">
        <title>The Global Catalogue of Microorganisms (GCM) 10K type strain sequencing project: providing services to taxonomists for standard genome sequencing and annotation.</title>
        <authorList>
            <consortium name="The Broad Institute Genomics Platform"/>
            <consortium name="The Broad Institute Genome Sequencing Center for Infectious Disease"/>
            <person name="Wu L."/>
            <person name="Ma J."/>
        </authorList>
    </citation>
    <scope>NUCLEOTIDE SEQUENCE [LARGE SCALE GENOMIC DNA]</scope>
    <source>
        <strain evidence="10">CGMCC 1.15731</strain>
    </source>
</reference>